<keyword evidence="2" id="KW-1185">Reference proteome</keyword>
<protein>
    <recommendedName>
        <fullName evidence="3">Fanconi Anaemia group E protein C-terminal domain-containing protein</fullName>
    </recommendedName>
</protein>
<sequence>MDSEKLDSLTSKFSKESKYALINFANAVKKSNLFSDMKQYEMWKTVEMENNLIDLSLQKEEIIDSKQSENFEKFVDLTNISLKHIEGSEIQSLTDEDIETSLKEHLQFKTSNHIPSEVIEVLLKSPPETIEKIFWNLLGTLNSEQIVMFGESLEIHLENDLIIEYFCRCLLMKMTTLFAEDLKAHFLRLCSKFDFKLIPHIVNTIDNNDKVDILSLYLTHMESTLQESLMCELMRSDFTGKYILIAKCLVNRDMAFSSLKKLMEVMANSVEHYTTDKEYGNLLFKLVTYLGKDSSRVENILRHILINHKSIWRTKLLKALPATESQDF</sequence>
<dbReference type="EMBL" id="JARQZJ010000065">
    <property type="protein sequence ID" value="KAK9880491.1"/>
    <property type="molecule type" value="Genomic_DNA"/>
</dbReference>
<evidence type="ECO:0000313" key="1">
    <source>
        <dbReference type="EMBL" id="KAK9880491.1"/>
    </source>
</evidence>
<evidence type="ECO:0008006" key="3">
    <source>
        <dbReference type="Google" id="ProtNLM"/>
    </source>
</evidence>
<gene>
    <name evidence="1" type="ORF">WA026_011732</name>
</gene>
<evidence type="ECO:0000313" key="2">
    <source>
        <dbReference type="Proteomes" id="UP001431783"/>
    </source>
</evidence>
<dbReference type="Proteomes" id="UP001431783">
    <property type="component" value="Unassembled WGS sequence"/>
</dbReference>
<comment type="caution">
    <text evidence="1">The sequence shown here is derived from an EMBL/GenBank/DDBJ whole genome shotgun (WGS) entry which is preliminary data.</text>
</comment>
<dbReference type="AlphaFoldDB" id="A0AAW1UI17"/>
<accession>A0AAW1UI17</accession>
<proteinExistence type="predicted"/>
<name>A0AAW1UI17_9CUCU</name>
<dbReference type="Gene3D" id="1.25.40.480">
    <property type="match status" value="1"/>
</dbReference>
<organism evidence="1 2">
    <name type="scientific">Henosepilachna vigintioctopunctata</name>
    <dbReference type="NCBI Taxonomy" id="420089"/>
    <lineage>
        <taxon>Eukaryota</taxon>
        <taxon>Metazoa</taxon>
        <taxon>Ecdysozoa</taxon>
        <taxon>Arthropoda</taxon>
        <taxon>Hexapoda</taxon>
        <taxon>Insecta</taxon>
        <taxon>Pterygota</taxon>
        <taxon>Neoptera</taxon>
        <taxon>Endopterygota</taxon>
        <taxon>Coleoptera</taxon>
        <taxon>Polyphaga</taxon>
        <taxon>Cucujiformia</taxon>
        <taxon>Coccinelloidea</taxon>
        <taxon>Coccinellidae</taxon>
        <taxon>Epilachninae</taxon>
        <taxon>Epilachnini</taxon>
        <taxon>Henosepilachna</taxon>
    </lineage>
</organism>
<reference evidence="1 2" key="1">
    <citation type="submission" date="2023-03" db="EMBL/GenBank/DDBJ databases">
        <title>Genome insight into feeding habits of ladybird beetles.</title>
        <authorList>
            <person name="Li H.-S."/>
            <person name="Huang Y.-H."/>
            <person name="Pang H."/>
        </authorList>
    </citation>
    <scope>NUCLEOTIDE SEQUENCE [LARGE SCALE GENOMIC DNA]</scope>
    <source>
        <strain evidence="1">SYSU_2023b</strain>
        <tissue evidence="1">Whole body</tissue>
    </source>
</reference>